<dbReference type="AlphaFoldDB" id="A0A4Q7VYY2"/>
<feature type="region of interest" description="Disordered" evidence="4">
    <location>
        <begin position="413"/>
        <end position="437"/>
    </location>
</feature>
<dbReference type="Gene3D" id="1.10.443.10">
    <property type="entry name" value="Intergrase catalytic core"/>
    <property type="match status" value="1"/>
</dbReference>
<evidence type="ECO:0000256" key="3">
    <source>
        <dbReference type="ARBA" id="ARBA00023172"/>
    </source>
</evidence>
<gene>
    <name evidence="6" type="ORF">EV645_8056</name>
</gene>
<evidence type="ECO:0000256" key="1">
    <source>
        <dbReference type="ARBA" id="ARBA00008857"/>
    </source>
</evidence>
<dbReference type="SUPFAM" id="SSF56349">
    <property type="entry name" value="DNA breaking-rejoining enzymes"/>
    <property type="match status" value="1"/>
</dbReference>
<dbReference type="InterPro" id="IPR011010">
    <property type="entry name" value="DNA_brk_join_enz"/>
</dbReference>
<keyword evidence="7" id="KW-1185">Reference proteome</keyword>
<dbReference type="Proteomes" id="UP000292027">
    <property type="component" value="Unassembled WGS sequence"/>
</dbReference>
<comment type="caution">
    <text evidence="6">The sequence shown here is derived from an EMBL/GenBank/DDBJ whole genome shotgun (WGS) entry which is preliminary data.</text>
</comment>
<dbReference type="Gene3D" id="1.10.150.130">
    <property type="match status" value="1"/>
</dbReference>
<feature type="compositionally biased region" description="Basic and acidic residues" evidence="4">
    <location>
        <begin position="17"/>
        <end position="27"/>
    </location>
</feature>
<name>A0A4Q7VYY2_9ACTN</name>
<dbReference type="GO" id="GO:0006310">
    <property type="term" value="P:DNA recombination"/>
    <property type="evidence" value="ECO:0007669"/>
    <property type="project" value="UniProtKB-KW"/>
</dbReference>
<reference evidence="6 7" key="1">
    <citation type="journal article" date="2015" name="Stand. Genomic Sci.">
        <title>Genomic Encyclopedia of Bacterial and Archaeal Type Strains, Phase III: the genomes of soil and plant-associated and newly described type strains.</title>
        <authorList>
            <person name="Whitman W.B."/>
            <person name="Woyke T."/>
            <person name="Klenk H.P."/>
            <person name="Zhou Y."/>
            <person name="Lilburn T.G."/>
            <person name="Beck B.J."/>
            <person name="De Vos P."/>
            <person name="Vandamme P."/>
            <person name="Eisen J.A."/>
            <person name="Garrity G."/>
            <person name="Hugenholtz P."/>
            <person name="Kyrpides N.C."/>
        </authorList>
    </citation>
    <scope>NUCLEOTIDE SEQUENCE [LARGE SCALE GENOMIC DNA]</scope>
    <source>
        <strain evidence="6 7">VKM Ac-2540</strain>
    </source>
</reference>
<accession>A0A4Q7VYY2</accession>
<evidence type="ECO:0000259" key="5">
    <source>
        <dbReference type="PROSITE" id="PS51898"/>
    </source>
</evidence>
<dbReference type="PROSITE" id="PS51898">
    <property type="entry name" value="TYR_RECOMBINASE"/>
    <property type="match status" value="1"/>
</dbReference>
<dbReference type="PANTHER" id="PTHR30349">
    <property type="entry name" value="PHAGE INTEGRASE-RELATED"/>
    <property type="match status" value="1"/>
</dbReference>
<keyword evidence="3" id="KW-0233">DNA recombination</keyword>
<comment type="similarity">
    <text evidence="1">Belongs to the 'phage' integrase family.</text>
</comment>
<dbReference type="GO" id="GO:0003677">
    <property type="term" value="F:DNA binding"/>
    <property type="evidence" value="ECO:0007669"/>
    <property type="project" value="UniProtKB-KW"/>
</dbReference>
<sequence>MAFAKDQWTKAVTQSDGKVKRERDDKRWGHGKRWLGVWTDPQGKEKSRAFDTKVQALRYANGMETDRDRGDYLDPNAGTVRLAEIWPRWIGSRTIDPASEIQYESKWRLHVEPVFGRRMVKGILPSEVAVWLTDLMGAYGPSTARSAFLVLNGCLELAVADELIKRNPGQSKVVKKPSRRFSKVVAWSDDMVERIVEAHPERFRLLPTIASAAGLRQGEMFGLSVDDFDFSLMLIRVRRQVKRLGKKFVFALPKNDKERFVPMAPVFAEAVKSHIERFGTTTISLPWERLDGDVQEHDLIFSWPDGRHLTARLHDELVWKPALAAAGVIPPPYKDSRGRRRFKTDRTTGLHALRHYFASITLADGVNIKELSEYLGHHDPGFTLQMYTHMLPSSYDRARQAVDRRLARLAQRLTEQSRSSADQSWDLDEIDRGPGPL</sequence>
<organism evidence="6 7">
    <name type="scientific">Kribbella rubisoli</name>
    <dbReference type="NCBI Taxonomy" id="3075929"/>
    <lineage>
        <taxon>Bacteria</taxon>
        <taxon>Bacillati</taxon>
        <taxon>Actinomycetota</taxon>
        <taxon>Actinomycetes</taxon>
        <taxon>Propionibacteriales</taxon>
        <taxon>Kribbellaceae</taxon>
        <taxon>Kribbella</taxon>
    </lineage>
</organism>
<keyword evidence="2" id="KW-0238">DNA-binding</keyword>
<dbReference type="InterPro" id="IPR002104">
    <property type="entry name" value="Integrase_catalytic"/>
</dbReference>
<feature type="domain" description="Tyr recombinase" evidence="5">
    <location>
        <begin position="182"/>
        <end position="403"/>
    </location>
</feature>
<dbReference type="Pfam" id="PF00589">
    <property type="entry name" value="Phage_integrase"/>
    <property type="match status" value="1"/>
</dbReference>
<evidence type="ECO:0000256" key="2">
    <source>
        <dbReference type="ARBA" id="ARBA00023125"/>
    </source>
</evidence>
<dbReference type="InterPro" id="IPR010998">
    <property type="entry name" value="Integrase_recombinase_N"/>
</dbReference>
<proteinExistence type="inferred from homology"/>
<feature type="compositionally biased region" description="Polar residues" evidence="4">
    <location>
        <begin position="413"/>
        <end position="423"/>
    </location>
</feature>
<evidence type="ECO:0000313" key="6">
    <source>
        <dbReference type="EMBL" id="RZU01940.1"/>
    </source>
</evidence>
<dbReference type="EMBL" id="SHKR01000018">
    <property type="protein sequence ID" value="RZU01940.1"/>
    <property type="molecule type" value="Genomic_DNA"/>
</dbReference>
<dbReference type="PANTHER" id="PTHR30349:SF64">
    <property type="entry name" value="PROPHAGE INTEGRASE INTD-RELATED"/>
    <property type="match status" value="1"/>
</dbReference>
<dbReference type="InterPro" id="IPR050090">
    <property type="entry name" value="Tyrosine_recombinase_XerCD"/>
</dbReference>
<protein>
    <submittedName>
        <fullName evidence="6">Site-specific recombinase XerD</fullName>
    </submittedName>
</protein>
<feature type="region of interest" description="Disordered" evidence="4">
    <location>
        <begin position="1"/>
        <end position="27"/>
    </location>
</feature>
<evidence type="ECO:0000313" key="7">
    <source>
        <dbReference type="Proteomes" id="UP000292027"/>
    </source>
</evidence>
<dbReference type="GO" id="GO:0015074">
    <property type="term" value="P:DNA integration"/>
    <property type="evidence" value="ECO:0007669"/>
    <property type="project" value="InterPro"/>
</dbReference>
<dbReference type="CDD" id="cd01189">
    <property type="entry name" value="INT_ICEBs1_C_like"/>
    <property type="match status" value="1"/>
</dbReference>
<evidence type="ECO:0000256" key="4">
    <source>
        <dbReference type="SAM" id="MobiDB-lite"/>
    </source>
</evidence>
<dbReference type="InterPro" id="IPR013762">
    <property type="entry name" value="Integrase-like_cat_sf"/>
</dbReference>